<feature type="transmembrane region" description="Helical" evidence="1">
    <location>
        <begin position="12"/>
        <end position="34"/>
    </location>
</feature>
<keyword evidence="4" id="KW-1185">Reference proteome</keyword>
<keyword evidence="1" id="KW-1133">Transmembrane helix</keyword>
<sequence>MWGHMNDYGWGWGGMGLGMLLFWGLLIAGIVMLVRCSRGSGTCGKGEREKSPVDLLKERYARGEIERDEFEQKKRDLEG</sequence>
<dbReference type="KEGG" id="fku:FGKAn22_15110"/>
<organism evidence="3 4">
    <name type="scientific">Ferrigenium kumadai</name>
    <dbReference type="NCBI Taxonomy" id="1682490"/>
    <lineage>
        <taxon>Bacteria</taxon>
        <taxon>Pseudomonadati</taxon>
        <taxon>Pseudomonadota</taxon>
        <taxon>Betaproteobacteria</taxon>
        <taxon>Nitrosomonadales</taxon>
        <taxon>Gallionellaceae</taxon>
        <taxon>Ferrigenium</taxon>
    </lineage>
</organism>
<dbReference type="Pfam" id="PF09851">
    <property type="entry name" value="SHOCT"/>
    <property type="match status" value="1"/>
</dbReference>
<accession>A0AAN1SZG4</accession>
<dbReference type="AlphaFoldDB" id="A0AAN1SZG4"/>
<evidence type="ECO:0000256" key="1">
    <source>
        <dbReference type="SAM" id="Phobius"/>
    </source>
</evidence>
<reference evidence="3 4" key="1">
    <citation type="submission" date="2019-03" db="EMBL/GenBank/DDBJ databases">
        <title>Complete genome sequence of Ferrigenium kumadai strain An22, a microaerophilic iron-oxidizing bacterium isolated from a paddy field soil.</title>
        <authorList>
            <person name="Watanabe T."/>
            <person name="Asakawa S."/>
        </authorList>
    </citation>
    <scope>NUCLEOTIDE SEQUENCE [LARGE SCALE GENOMIC DNA]</scope>
    <source>
        <strain evidence="3 4">An22</strain>
    </source>
</reference>
<dbReference type="InterPro" id="IPR018649">
    <property type="entry name" value="SHOCT"/>
</dbReference>
<proteinExistence type="predicted"/>
<dbReference type="Proteomes" id="UP001319121">
    <property type="component" value="Chromosome"/>
</dbReference>
<keyword evidence="1" id="KW-0472">Membrane</keyword>
<evidence type="ECO:0000259" key="2">
    <source>
        <dbReference type="Pfam" id="PF09851"/>
    </source>
</evidence>
<gene>
    <name evidence="3" type="ORF">FGKAn22_15110</name>
</gene>
<keyword evidence="1" id="KW-0812">Transmembrane</keyword>
<name>A0AAN1SZG4_9PROT</name>
<evidence type="ECO:0000313" key="3">
    <source>
        <dbReference type="EMBL" id="BBI99818.1"/>
    </source>
</evidence>
<dbReference type="EMBL" id="AP019536">
    <property type="protein sequence ID" value="BBI99818.1"/>
    <property type="molecule type" value="Genomic_DNA"/>
</dbReference>
<evidence type="ECO:0000313" key="4">
    <source>
        <dbReference type="Proteomes" id="UP001319121"/>
    </source>
</evidence>
<dbReference type="RefSeq" id="WP_212785082.1">
    <property type="nucleotide sequence ID" value="NZ_AP019536.1"/>
</dbReference>
<protein>
    <recommendedName>
        <fullName evidence="2">SHOCT domain-containing protein</fullName>
    </recommendedName>
</protein>
<feature type="domain" description="SHOCT" evidence="2">
    <location>
        <begin position="53"/>
        <end position="77"/>
    </location>
</feature>